<dbReference type="PROSITE" id="PS50294">
    <property type="entry name" value="WD_REPEATS_REGION"/>
    <property type="match status" value="1"/>
</dbReference>
<evidence type="ECO:0000256" key="1">
    <source>
        <dbReference type="ARBA" id="ARBA00004642"/>
    </source>
</evidence>
<proteinExistence type="inferred from homology"/>
<evidence type="ECO:0000259" key="18">
    <source>
        <dbReference type="PROSITE" id="PS51698"/>
    </source>
</evidence>
<dbReference type="EMBL" id="JAEPQZ010000022">
    <property type="protein sequence ID" value="KAG2171275.1"/>
    <property type="molecule type" value="Genomic_DNA"/>
</dbReference>
<reference evidence="19" key="1">
    <citation type="submission" date="2020-12" db="EMBL/GenBank/DDBJ databases">
        <title>Metabolic potential, ecology and presence of endohyphal bacteria is reflected in genomic diversity of Mucoromycotina.</title>
        <authorList>
            <person name="Muszewska A."/>
            <person name="Okrasinska A."/>
            <person name="Steczkiewicz K."/>
            <person name="Drgas O."/>
            <person name="Orlowska M."/>
            <person name="Perlinska-Lenart U."/>
            <person name="Aleksandrzak-Piekarczyk T."/>
            <person name="Szatraj K."/>
            <person name="Zielenkiewicz U."/>
            <person name="Pilsyk S."/>
            <person name="Malc E."/>
            <person name="Mieczkowski P."/>
            <person name="Kruszewska J.S."/>
            <person name="Biernat P."/>
            <person name="Pawlowska J."/>
        </authorList>
    </citation>
    <scope>NUCLEOTIDE SEQUENCE</scope>
    <source>
        <strain evidence="19">WA0000067209</strain>
    </source>
</reference>
<keyword evidence="7 15" id="KW-0747">Spliceosome</keyword>
<dbReference type="GO" id="GO:0071006">
    <property type="term" value="C:U2-type catalytic step 1 spliceosome"/>
    <property type="evidence" value="ECO:0007669"/>
    <property type="project" value="TreeGrafter"/>
</dbReference>
<feature type="repeat" description="WD" evidence="14">
    <location>
        <begin position="299"/>
        <end position="340"/>
    </location>
</feature>
<comment type="caution">
    <text evidence="19">The sequence shown here is derived from an EMBL/GenBank/DDBJ whole genome shotgun (WGS) entry which is preliminary data.</text>
</comment>
<dbReference type="InterPro" id="IPR038959">
    <property type="entry name" value="Prp19"/>
</dbReference>
<evidence type="ECO:0000256" key="7">
    <source>
        <dbReference type="ARBA" id="ARBA00022728"/>
    </source>
</evidence>
<keyword evidence="9 15" id="KW-0227">DNA damage</keyword>
<evidence type="ECO:0000256" key="15">
    <source>
        <dbReference type="RuleBase" id="RU367101"/>
    </source>
</evidence>
<dbReference type="InterPro" id="IPR003613">
    <property type="entry name" value="Ubox_domain"/>
</dbReference>
<evidence type="ECO:0000256" key="12">
    <source>
        <dbReference type="ARBA" id="ARBA00023204"/>
    </source>
</evidence>
<evidence type="ECO:0000256" key="6">
    <source>
        <dbReference type="ARBA" id="ARBA00022679"/>
    </source>
</evidence>
<comment type="catalytic activity">
    <reaction evidence="15">
        <text>S-ubiquitinyl-[E2 ubiquitin-conjugating enzyme]-L-cysteine + [acceptor protein]-L-lysine = [E2 ubiquitin-conjugating enzyme]-L-cysteine + N(6)-ubiquitinyl-[acceptor protein]-L-lysine.</text>
        <dbReference type="EC" id="2.3.2.27"/>
    </reaction>
</comment>
<dbReference type="GO" id="GO:0070534">
    <property type="term" value="P:protein K63-linked ubiquitination"/>
    <property type="evidence" value="ECO:0007669"/>
    <property type="project" value="UniProtKB-UniRule"/>
</dbReference>
<evidence type="ECO:0000256" key="11">
    <source>
        <dbReference type="ARBA" id="ARBA00023187"/>
    </source>
</evidence>
<keyword evidence="13 15" id="KW-0539">Nucleus</keyword>
<dbReference type="AlphaFoldDB" id="A0A8H7U7D2"/>
<dbReference type="SUPFAM" id="SSF50978">
    <property type="entry name" value="WD40 repeat-like"/>
    <property type="match status" value="1"/>
</dbReference>
<comment type="subunit">
    <text evidence="15">Homotetramer.</text>
</comment>
<dbReference type="GO" id="GO:0006281">
    <property type="term" value="P:DNA repair"/>
    <property type="evidence" value="ECO:0007669"/>
    <property type="project" value="UniProtKB-KW"/>
</dbReference>
<gene>
    <name evidence="19" type="ORF">INT43_002897</name>
</gene>
<feature type="repeat" description="WD" evidence="14">
    <location>
        <begin position="355"/>
        <end position="384"/>
    </location>
</feature>
<dbReference type="PRINTS" id="PR00320">
    <property type="entry name" value="GPROTEINBRPT"/>
</dbReference>
<dbReference type="Proteomes" id="UP000654370">
    <property type="component" value="Unassembled WGS sequence"/>
</dbReference>
<organism evidence="19 20">
    <name type="scientific">Mortierella isabellina</name>
    <name type="common">Filamentous fungus</name>
    <name type="synonym">Umbelopsis isabellina</name>
    <dbReference type="NCBI Taxonomy" id="91625"/>
    <lineage>
        <taxon>Eukaryota</taxon>
        <taxon>Fungi</taxon>
        <taxon>Fungi incertae sedis</taxon>
        <taxon>Mucoromycota</taxon>
        <taxon>Mucoromycotina</taxon>
        <taxon>Umbelopsidomycetes</taxon>
        <taxon>Umbelopsidales</taxon>
        <taxon>Umbelopsidaceae</taxon>
        <taxon>Umbelopsis</taxon>
    </lineage>
</organism>
<keyword evidence="4 14" id="KW-0853">WD repeat</keyword>
<comment type="similarity">
    <text evidence="3 15">Belongs to the WD repeat PRP19 family.</text>
</comment>
<comment type="function">
    <text evidence="15">Ubiquitin-protein ligase which is mainly involved pre-mRNA splicing and DNA repair. Required for pre-mRNA splicing as component of the spliceosome.</text>
</comment>
<keyword evidence="5 15" id="KW-0507">mRNA processing</keyword>
<dbReference type="PANTHER" id="PTHR43995">
    <property type="entry name" value="PRE-MRNA-PROCESSING FACTOR 19"/>
    <property type="match status" value="1"/>
</dbReference>
<dbReference type="GO" id="GO:0000974">
    <property type="term" value="C:Prp19 complex"/>
    <property type="evidence" value="ECO:0007669"/>
    <property type="project" value="UniProtKB-UniRule"/>
</dbReference>
<dbReference type="GO" id="GO:0005737">
    <property type="term" value="C:cytoplasm"/>
    <property type="evidence" value="ECO:0007669"/>
    <property type="project" value="TreeGrafter"/>
</dbReference>
<evidence type="ECO:0000256" key="16">
    <source>
        <dbReference type="SAM" id="Coils"/>
    </source>
</evidence>
<accession>A0A8H7U7D2</accession>
<dbReference type="FunFam" id="3.30.40.10:FF:000027">
    <property type="entry name" value="Pre-mRNA-processing factor 19, putative"/>
    <property type="match status" value="1"/>
</dbReference>
<dbReference type="GO" id="GO:0061630">
    <property type="term" value="F:ubiquitin protein ligase activity"/>
    <property type="evidence" value="ECO:0007669"/>
    <property type="project" value="UniProtKB-UniRule"/>
</dbReference>
<feature type="coiled-coil region" evidence="16">
    <location>
        <begin position="109"/>
        <end position="136"/>
    </location>
</feature>
<dbReference type="SUPFAM" id="SSF57850">
    <property type="entry name" value="RING/U-box"/>
    <property type="match status" value="1"/>
</dbReference>
<evidence type="ECO:0000256" key="14">
    <source>
        <dbReference type="PROSITE-ProRule" id="PRU00221"/>
    </source>
</evidence>
<dbReference type="GO" id="GO:0005654">
    <property type="term" value="C:nucleoplasm"/>
    <property type="evidence" value="ECO:0007669"/>
    <property type="project" value="UniProtKB-SubCell"/>
</dbReference>
<evidence type="ECO:0000256" key="3">
    <source>
        <dbReference type="ARBA" id="ARBA00006388"/>
    </source>
</evidence>
<dbReference type="InterPro" id="IPR013083">
    <property type="entry name" value="Znf_RING/FYVE/PHD"/>
</dbReference>
<dbReference type="Gene3D" id="2.130.10.10">
    <property type="entry name" value="YVTN repeat-like/Quinoprotein amine dehydrogenase"/>
    <property type="match status" value="1"/>
</dbReference>
<evidence type="ECO:0000256" key="9">
    <source>
        <dbReference type="ARBA" id="ARBA00022763"/>
    </source>
</evidence>
<evidence type="ECO:0000313" key="20">
    <source>
        <dbReference type="Proteomes" id="UP000654370"/>
    </source>
</evidence>
<evidence type="ECO:0000256" key="5">
    <source>
        <dbReference type="ARBA" id="ARBA00022664"/>
    </source>
</evidence>
<feature type="domain" description="U-box" evidence="18">
    <location>
        <begin position="1"/>
        <end position="70"/>
    </location>
</feature>
<evidence type="ECO:0000256" key="13">
    <source>
        <dbReference type="ARBA" id="ARBA00023242"/>
    </source>
</evidence>
<feature type="region of interest" description="Disordered" evidence="17">
    <location>
        <begin position="139"/>
        <end position="192"/>
    </location>
</feature>
<protein>
    <recommendedName>
        <fullName evidence="15">Pre-mRNA-processing factor 19</fullName>
        <ecNumber evidence="15">2.3.2.27</ecNumber>
    </recommendedName>
</protein>
<keyword evidence="10 15" id="KW-0833">Ubl conjugation pathway</keyword>
<dbReference type="PANTHER" id="PTHR43995:SF1">
    <property type="entry name" value="PRE-MRNA-PROCESSING FACTOR 19"/>
    <property type="match status" value="1"/>
</dbReference>
<dbReference type="InterPro" id="IPR015943">
    <property type="entry name" value="WD40/YVTN_repeat-like_dom_sf"/>
</dbReference>
<keyword evidence="8" id="KW-0677">Repeat</keyword>
<feature type="repeat" description="WD" evidence="14">
    <location>
        <begin position="249"/>
        <end position="286"/>
    </location>
</feature>
<dbReference type="CDD" id="cd00200">
    <property type="entry name" value="WD40"/>
    <property type="match status" value="1"/>
</dbReference>
<evidence type="ECO:0000256" key="8">
    <source>
        <dbReference type="ARBA" id="ARBA00022737"/>
    </source>
</evidence>
<evidence type="ECO:0000256" key="4">
    <source>
        <dbReference type="ARBA" id="ARBA00022574"/>
    </source>
</evidence>
<keyword evidence="16" id="KW-0175">Coiled coil</keyword>
<feature type="repeat" description="WD" evidence="14">
    <location>
        <begin position="385"/>
        <end position="426"/>
    </location>
</feature>
<dbReference type="OrthoDB" id="687049at2759"/>
<dbReference type="SMART" id="SM00320">
    <property type="entry name" value="WD40"/>
    <property type="match status" value="7"/>
</dbReference>
<comment type="pathway">
    <text evidence="2 15">Protein modification; protein ubiquitination.</text>
</comment>
<dbReference type="SMART" id="SM00504">
    <property type="entry name" value="Ubox"/>
    <property type="match status" value="1"/>
</dbReference>
<dbReference type="CDD" id="cd16656">
    <property type="entry name" value="RING-Ubox_PRP19"/>
    <property type="match status" value="1"/>
</dbReference>
<dbReference type="Pfam" id="PF24814">
    <property type="entry name" value="WD40_Prp19"/>
    <property type="match status" value="1"/>
</dbReference>
<dbReference type="InterPro" id="IPR013915">
    <property type="entry name" value="Prp19_cc"/>
</dbReference>
<dbReference type="Gene3D" id="3.30.40.10">
    <property type="entry name" value="Zinc/RING finger domain, C3HC4 (zinc finger)"/>
    <property type="match status" value="1"/>
</dbReference>
<dbReference type="PROSITE" id="PS50082">
    <property type="entry name" value="WD_REPEATS_2"/>
    <property type="match status" value="4"/>
</dbReference>
<evidence type="ECO:0000256" key="2">
    <source>
        <dbReference type="ARBA" id="ARBA00004906"/>
    </source>
</evidence>
<dbReference type="InterPro" id="IPR020472">
    <property type="entry name" value="WD40_PAC1"/>
</dbReference>
<dbReference type="EC" id="2.3.2.27" evidence="15"/>
<dbReference type="PROSITE" id="PS51698">
    <property type="entry name" value="U_BOX"/>
    <property type="match status" value="1"/>
</dbReference>
<evidence type="ECO:0000256" key="10">
    <source>
        <dbReference type="ARBA" id="ARBA00022786"/>
    </source>
</evidence>
<keyword evidence="12 15" id="KW-0234">DNA repair</keyword>
<dbReference type="Pfam" id="PF08606">
    <property type="entry name" value="Prp19"/>
    <property type="match status" value="1"/>
</dbReference>
<comment type="subcellular location">
    <subcellularLocation>
        <location evidence="1">Nucleus</location>
        <location evidence="1">Nucleoplasm</location>
    </subcellularLocation>
</comment>
<keyword evidence="20" id="KW-1185">Reference proteome</keyword>
<dbReference type="InterPro" id="IPR055340">
    <property type="entry name" value="RING-Ubox_PRP19"/>
</dbReference>
<dbReference type="GO" id="GO:0000398">
    <property type="term" value="P:mRNA splicing, via spliceosome"/>
    <property type="evidence" value="ECO:0007669"/>
    <property type="project" value="InterPro"/>
</dbReference>
<dbReference type="InterPro" id="IPR001680">
    <property type="entry name" value="WD40_rpt"/>
</dbReference>
<evidence type="ECO:0000256" key="17">
    <source>
        <dbReference type="SAM" id="MobiDB-lite"/>
    </source>
</evidence>
<name>A0A8H7U7D2_MORIS</name>
<dbReference type="InterPro" id="IPR036322">
    <property type="entry name" value="WD40_repeat_dom_sf"/>
</dbReference>
<dbReference type="UniPathway" id="UPA00143"/>
<keyword evidence="6 15" id="KW-0808">Transferase</keyword>
<sequence>MFCAISGEAPEQPVLSTKSGLVYEKRLILKQIGDTGKDPNTGEELAAEDLIDIKSDPTTVKPRPPTLTSIPSLLTVFQNEWDSMMLETFTLKQQYQQVRQELSHALYQNDAASRVIARLLKERDAAREALANVQAHLGTQAAPAATESESMDVDSQESGLPAEAVEKINATSEKLSATRKKRKPPTEHASAEAVGAFTQTESVPSMHNARPAGVTALDIDDKRGNVLTGGNDKHVQVYSREKEKVLANLTGHTKKITSVKFRGDTDGSEEIDIAVSASADKSVRVWGTGEKGYGLLHNIHAHKSDVNAITVHPSKDYFVSASSDSTWAFHEYETGSTLLTVSDPETDAGYTAAHFHPDGMILGCGTADSTVRIWDIKSQRPAASFTGHTGKITALNFSENGYILAVASEDNLVKLWDLRNLTNTKTFELDEGYKVHDLKFDYYAKYLAVAGTDLRVLKAKDGASIATFKENTGELTGVHWDPLAQYVAAAGLDRTLRFFSTASQ</sequence>
<keyword evidence="11 15" id="KW-0508">mRNA splicing</keyword>
<evidence type="ECO:0000313" key="19">
    <source>
        <dbReference type="EMBL" id="KAG2171275.1"/>
    </source>
</evidence>